<protein>
    <submittedName>
        <fullName evidence="1">Uncharacterized protein</fullName>
    </submittedName>
</protein>
<dbReference type="HOGENOM" id="CLU_2817296_0_0_1"/>
<dbReference type="InParanoid" id="K3Y0N8"/>
<name>K3Y0N8_SETIT</name>
<dbReference type="EnsemblPlants" id="KQL10498">
    <property type="protein sequence ID" value="KQL10498"/>
    <property type="gene ID" value="SETIT_007749mg"/>
</dbReference>
<proteinExistence type="predicted"/>
<accession>K3Y0N8</accession>
<keyword evidence="2" id="KW-1185">Reference proteome</keyword>
<dbReference type="AlphaFoldDB" id="K3Y0N8"/>
<evidence type="ECO:0000313" key="2">
    <source>
        <dbReference type="Proteomes" id="UP000004995"/>
    </source>
</evidence>
<dbReference type="Proteomes" id="UP000004995">
    <property type="component" value="Unassembled WGS sequence"/>
</dbReference>
<reference evidence="1" key="2">
    <citation type="submission" date="2018-08" db="UniProtKB">
        <authorList>
            <consortium name="EnsemblPlants"/>
        </authorList>
    </citation>
    <scope>IDENTIFICATION</scope>
    <source>
        <strain evidence="1">Yugu1</strain>
    </source>
</reference>
<reference evidence="2" key="1">
    <citation type="journal article" date="2012" name="Nat. Biotechnol.">
        <title>Reference genome sequence of the model plant Setaria.</title>
        <authorList>
            <person name="Bennetzen J.L."/>
            <person name="Schmutz J."/>
            <person name="Wang H."/>
            <person name="Percifield R."/>
            <person name="Hawkins J."/>
            <person name="Pontaroli A.C."/>
            <person name="Estep M."/>
            <person name="Feng L."/>
            <person name="Vaughn J.N."/>
            <person name="Grimwood J."/>
            <person name="Jenkins J."/>
            <person name="Barry K."/>
            <person name="Lindquist E."/>
            <person name="Hellsten U."/>
            <person name="Deshpande S."/>
            <person name="Wang X."/>
            <person name="Wu X."/>
            <person name="Mitros T."/>
            <person name="Triplett J."/>
            <person name="Yang X."/>
            <person name="Ye C.Y."/>
            <person name="Mauro-Herrera M."/>
            <person name="Wang L."/>
            <person name="Li P."/>
            <person name="Sharma M."/>
            <person name="Sharma R."/>
            <person name="Ronald P.C."/>
            <person name="Panaud O."/>
            <person name="Kellogg E.A."/>
            <person name="Brutnell T.P."/>
            <person name="Doust A.N."/>
            <person name="Tuskan G.A."/>
            <person name="Rokhsar D."/>
            <person name="Devos K.M."/>
        </authorList>
    </citation>
    <scope>NUCLEOTIDE SEQUENCE [LARGE SCALE GENOMIC DNA]</scope>
    <source>
        <strain evidence="2">cv. Yugu1</strain>
    </source>
</reference>
<sequence>MDRNTSTQTGIKWQYIIAKTEYQSTQWLLTMARRICLLNSFTNLKHNIDNISNTGASSPAEAQICKV</sequence>
<organism evidence="1 2">
    <name type="scientific">Setaria italica</name>
    <name type="common">Foxtail millet</name>
    <name type="synonym">Panicum italicum</name>
    <dbReference type="NCBI Taxonomy" id="4555"/>
    <lineage>
        <taxon>Eukaryota</taxon>
        <taxon>Viridiplantae</taxon>
        <taxon>Streptophyta</taxon>
        <taxon>Embryophyta</taxon>
        <taxon>Tracheophyta</taxon>
        <taxon>Spermatophyta</taxon>
        <taxon>Magnoliopsida</taxon>
        <taxon>Liliopsida</taxon>
        <taxon>Poales</taxon>
        <taxon>Poaceae</taxon>
        <taxon>PACMAD clade</taxon>
        <taxon>Panicoideae</taxon>
        <taxon>Panicodae</taxon>
        <taxon>Paniceae</taxon>
        <taxon>Cenchrinae</taxon>
        <taxon>Setaria</taxon>
    </lineage>
</organism>
<dbReference type="Gramene" id="KQL10498">
    <property type="protein sequence ID" value="KQL10498"/>
    <property type="gene ID" value="SETIT_007749mg"/>
</dbReference>
<evidence type="ECO:0000313" key="1">
    <source>
        <dbReference type="EnsemblPlants" id="KQL10498"/>
    </source>
</evidence>
<dbReference type="EMBL" id="AGNK02002411">
    <property type="status" value="NOT_ANNOTATED_CDS"/>
    <property type="molecule type" value="Genomic_DNA"/>
</dbReference>